<sequence>MTWSRPWRCSGSAPASLASPTRPPERPPSPARRKDSAGGGVRMRKSHVLPQGTTEPSEITMDAEHINQIGTQLTDLAARTQELRGYL</sequence>
<organism evidence="2 3">
    <name type="scientific">Pseudorhodoferax aquiterrae</name>
    <dbReference type="NCBI Taxonomy" id="747304"/>
    <lineage>
        <taxon>Bacteria</taxon>
        <taxon>Pseudomonadati</taxon>
        <taxon>Pseudomonadota</taxon>
        <taxon>Betaproteobacteria</taxon>
        <taxon>Burkholderiales</taxon>
        <taxon>Comamonadaceae</taxon>
    </lineage>
</organism>
<evidence type="ECO:0000313" key="2">
    <source>
        <dbReference type="EMBL" id="GHC80872.1"/>
    </source>
</evidence>
<evidence type="ECO:0000313" key="3">
    <source>
        <dbReference type="Proteomes" id="UP000626210"/>
    </source>
</evidence>
<evidence type="ECO:0008006" key="4">
    <source>
        <dbReference type="Google" id="ProtNLM"/>
    </source>
</evidence>
<comment type="caution">
    <text evidence="2">The sequence shown here is derived from an EMBL/GenBank/DDBJ whole genome shotgun (WGS) entry which is preliminary data.</text>
</comment>
<name>A0ABQ3G1H0_9BURK</name>
<protein>
    <recommendedName>
        <fullName evidence="4">Peptide chain release factor 2</fullName>
    </recommendedName>
</protein>
<evidence type="ECO:0000256" key="1">
    <source>
        <dbReference type="SAM" id="MobiDB-lite"/>
    </source>
</evidence>
<keyword evidence="3" id="KW-1185">Reference proteome</keyword>
<proteinExistence type="predicted"/>
<reference evidence="3" key="1">
    <citation type="journal article" date="2019" name="Int. J. Syst. Evol. Microbiol.">
        <title>The Global Catalogue of Microorganisms (GCM) 10K type strain sequencing project: providing services to taxonomists for standard genome sequencing and annotation.</title>
        <authorList>
            <consortium name="The Broad Institute Genomics Platform"/>
            <consortium name="The Broad Institute Genome Sequencing Center for Infectious Disease"/>
            <person name="Wu L."/>
            <person name="Ma J."/>
        </authorList>
    </citation>
    <scope>NUCLEOTIDE SEQUENCE [LARGE SCALE GENOMIC DNA]</scope>
    <source>
        <strain evidence="3">KCTC 23314</strain>
    </source>
</reference>
<gene>
    <name evidence="2" type="ORF">GCM10007320_22890</name>
</gene>
<accession>A0ABQ3G1H0</accession>
<dbReference type="Proteomes" id="UP000626210">
    <property type="component" value="Unassembled WGS sequence"/>
</dbReference>
<feature type="region of interest" description="Disordered" evidence="1">
    <location>
        <begin position="1"/>
        <end position="56"/>
    </location>
</feature>
<dbReference type="EMBL" id="BMYK01000005">
    <property type="protein sequence ID" value="GHC80872.1"/>
    <property type="molecule type" value="Genomic_DNA"/>
</dbReference>